<keyword evidence="4" id="KW-1003">Cell membrane</keyword>
<accession>A0A7X2HAX0</accession>
<dbReference type="GO" id="GO:0000155">
    <property type="term" value="F:phosphorelay sensor kinase activity"/>
    <property type="evidence" value="ECO:0007669"/>
    <property type="project" value="InterPro"/>
</dbReference>
<dbReference type="SMART" id="SM00304">
    <property type="entry name" value="HAMP"/>
    <property type="match status" value="1"/>
</dbReference>
<evidence type="ECO:0000256" key="7">
    <source>
        <dbReference type="ARBA" id="ARBA00022692"/>
    </source>
</evidence>
<dbReference type="PROSITE" id="PS50885">
    <property type="entry name" value="HAMP"/>
    <property type="match status" value="1"/>
</dbReference>
<comment type="subcellular location">
    <subcellularLocation>
        <location evidence="2">Cell membrane</location>
        <topology evidence="2">Multi-pass membrane protein</topology>
    </subcellularLocation>
</comment>
<evidence type="ECO:0000256" key="11">
    <source>
        <dbReference type="ARBA" id="ARBA00022989"/>
    </source>
</evidence>
<keyword evidence="9" id="KW-0418">Kinase</keyword>
<sequence>MSIRNRLSWYNYSIKFKLTFLLLVSSIMCTFVTGYLINHNYSTAVLRDYQATSNEATSRLGYQLDYYLEQVEHSTWNMIGDSKIQSWLEQPGESNRESVAEVQNTLEMYRIFNSWDIAGLWVVSTNGQIVSSVTDFEIPKAQYTNTSPQVSIVRQTGFYRNETFPLIRISMPINSVNNGRLKGHLVLNLQFSELQRLFTETKLGQTGKFYVIDSQKDTTVFHPIQAWIGRSIQDTDLSGMDLQFKGNVSLQTLGHKSMLIGTKEMPSQSWTIVSAVPLSEMASGLRVAKRTTVVIMAVILLLVLLLVPALAKRFVAPIGRLMTAVNRMEHGDLSVRTEFHPGPDEIQVLSMKFNRMTDRLQTLIDEVMDLTKKEMRLQIRQNEAAIQALQNQINPHFLYNTLDIIKSIAYFEGNQRVVDMTHSLADFYRYTANVREKEVTLAEELNALELYLNIIHIRFPVEFASEVLVNEKYNGCRMVKLTLQPLVENAIKYAIEPRGGEGVIRISAYSEKEKLIIEVMDNGPGIPEHMLHTLQERLARVVADPDSYRGEDSYGLVNVHSRLYLQYGEGNGLKLHAFEGRGTVVTIVVPLTHNKGFNSKLLA</sequence>
<dbReference type="PANTHER" id="PTHR34220:SF7">
    <property type="entry name" value="SENSOR HISTIDINE KINASE YPDA"/>
    <property type="match status" value="1"/>
</dbReference>
<proteinExistence type="predicted"/>
<evidence type="ECO:0000313" key="18">
    <source>
        <dbReference type="EMBL" id="MRN56727.1"/>
    </source>
</evidence>
<evidence type="ECO:0000256" key="8">
    <source>
        <dbReference type="ARBA" id="ARBA00022741"/>
    </source>
</evidence>
<dbReference type="Pfam" id="PF06580">
    <property type="entry name" value="His_kinase"/>
    <property type="match status" value="1"/>
</dbReference>
<dbReference type="PROSITE" id="PS50109">
    <property type="entry name" value="HIS_KIN"/>
    <property type="match status" value="1"/>
</dbReference>
<dbReference type="InterPro" id="IPR033479">
    <property type="entry name" value="dCache_1"/>
</dbReference>
<gene>
    <name evidence="18" type="ORF">GJB61_27650</name>
</gene>
<keyword evidence="5" id="KW-0597">Phosphoprotein</keyword>
<name>A0A7X2HAX0_9BACL</name>
<dbReference type="AlphaFoldDB" id="A0A7X2HAX0"/>
<organism evidence="18 19">
    <name type="scientific">Paenibacillus monticola</name>
    <dbReference type="NCBI Taxonomy" id="2666075"/>
    <lineage>
        <taxon>Bacteria</taxon>
        <taxon>Bacillati</taxon>
        <taxon>Bacillota</taxon>
        <taxon>Bacilli</taxon>
        <taxon>Bacillales</taxon>
        <taxon>Paenibacillaceae</taxon>
        <taxon>Paenibacillus</taxon>
    </lineage>
</organism>
<feature type="transmembrane region" description="Helical" evidence="15">
    <location>
        <begin position="20"/>
        <end position="37"/>
    </location>
</feature>
<keyword evidence="11 15" id="KW-1133">Transmembrane helix</keyword>
<dbReference type="InterPro" id="IPR005467">
    <property type="entry name" value="His_kinase_dom"/>
</dbReference>
<dbReference type="EMBL" id="WJXB01000016">
    <property type="protein sequence ID" value="MRN56727.1"/>
    <property type="molecule type" value="Genomic_DNA"/>
</dbReference>
<evidence type="ECO:0000256" key="12">
    <source>
        <dbReference type="ARBA" id="ARBA00023012"/>
    </source>
</evidence>
<dbReference type="Gene3D" id="3.30.565.10">
    <property type="entry name" value="Histidine kinase-like ATPase, C-terminal domain"/>
    <property type="match status" value="1"/>
</dbReference>
<evidence type="ECO:0000256" key="3">
    <source>
        <dbReference type="ARBA" id="ARBA00012438"/>
    </source>
</evidence>
<keyword evidence="13 15" id="KW-0472">Membrane</keyword>
<evidence type="ECO:0000256" key="14">
    <source>
        <dbReference type="SAM" id="Coils"/>
    </source>
</evidence>
<reference evidence="18 19" key="1">
    <citation type="submission" date="2019-11" db="EMBL/GenBank/DDBJ databases">
        <title>Paenibacillus monticola sp. nov., a novel PGPR strain isolated from mountain sample in China.</title>
        <authorList>
            <person name="Zhao Q."/>
            <person name="Li H.-P."/>
            <person name="Zhang J.-L."/>
        </authorList>
    </citation>
    <scope>NUCLEOTIDE SEQUENCE [LARGE SCALE GENOMIC DNA]</scope>
    <source>
        <strain evidence="18 19">LC-T2</strain>
    </source>
</reference>
<feature type="coiled-coil region" evidence="14">
    <location>
        <begin position="353"/>
        <end position="392"/>
    </location>
</feature>
<keyword evidence="19" id="KW-1185">Reference proteome</keyword>
<evidence type="ECO:0000313" key="19">
    <source>
        <dbReference type="Proteomes" id="UP000463051"/>
    </source>
</evidence>
<feature type="domain" description="Histidine kinase" evidence="16">
    <location>
        <begin position="483"/>
        <end position="593"/>
    </location>
</feature>
<dbReference type="InterPro" id="IPR050640">
    <property type="entry name" value="Bact_2-comp_sensor_kinase"/>
</dbReference>
<evidence type="ECO:0000256" key="15">
    <source>
        <dbReference type="SAM" id="Phobius"/>
    </source>
</evidence>
<dbReference type="Pfam" id="PF02743">
    <property type="entry name" value="dCache_1"/>
    <property type="match status" value="1"/>
</dbReference>
<evidence type="ECO:0000256" key="2">
    <source>
        <dbReference type="ARBA" id="ARBA00004651"/>
    </source>
</evidence>
<evidence type="ECO:0000256" key="13">
    <source>
        <dbReference type="ARBA" id="ARBA00023136"/>
    </source>
</evidence>
<keyword evidence="14" id="KW-0175">Coiled coil</keyword>
<keyword evidence="6" id="KW-0808">Transferase</keyword>
<evidence type="ECO:0000256" key="1">
    <source>
        <dbReference type="ARBA" id="ARBA00000085"/>
    </source>
</evidence>
<comment type="caution">
    <text evidence="18">The sequence shown here is derived from an EMBL/GenBank/DDBJ whole genome shotgun (WGS) entry which is preliminary data.</text>
</comment>
<keyword evidence="8" id="KW-0547">Nucleotide-binding</keyword>
<keyword evidence="12" id="KW-0902">Two-component regulatory system</keyword>
<dbReference type="InterPro" id="IPR010559">
    <property type="entry name" value="Sig_transdc_His_kin_internal"/>
</dbReference>
<dbReference type="Gene3D" id="6.10.340.10">
    <property type="match status" value="1"/>
</dbReference>
<dbReference type="Pfam" id="PF02518">
    <property type="entry name" value="HATPase_c"/>
    <property type="match status" value="1"/>
</dbReference>
<dbReference type="Pfam" id="PF00672">
    <property type="entry name" value="HAMP"/>
    <property type="match status" value="1"/>
</dbReference>
<dbReference type="SMART" id="SM00387">
    <property type="entry name" value="HATPase_c"/>
    <property type="match status" value="1"/>
</dbReference>
<dbReference type="SUPFAM" id="SSF55874">
    <property type="entry name" value="ATPase domain of HSP90 chaperone/DNA topoisomerase II/histidine kinase"/>
    <property type="match status" value="1"/>
</dbReference>
<evidence type="ECO:0000256" key="9">
    <source>
        <dbReference type="ARBA" id="ARBA00022777"/>
    </source>
</evidence>
<dbReference type="RefSeq" id="WP_154122236.1">
    <property type="nucleotide sequence ID" value="NZ_WJXB01000016.1"/>
</dbReference>
<dbReference type="EC" id="2.7.13.3" evidence="3"/>
<dbReference type="InterPro" id="IPR003594">
    <property type="entry name" value="HATPase_dom"/>
</dbReference>
<dbReference type="Gene3D" id="3.30.450.20">
    <property type="entry name" value="PAS domain"/>
    <property type="match status" value="2"/>
</dbReference>
<dbReference type="InterPro" id="IPR036890">
    <property type="entry name" value="HATPase_C_sf"/>
</dbReference>
<feature type="domain" description="HAMP" evidence="17">
    <location>
        <begin position="312"/>
        <end position="365"/>
    </location>
</feature>
<dbReference type="InterPro" id="IPR003660">
    <property type="entry name" value="HAMP_dom"/>
</dbReference>
<evidence type="ECO:0000259" key="16">
    <source>
        <dbReference type="PROSITE" id="PS50109"/>
    </source>
</evidence>
<feature type="transmembrane region" description="Helical" evidence="15">
    <location>
        <begin position="293"/>
        <end position="311"/>
    </location>
</feature>
<dbReference type="GO" id="GO:0005886">
    <property type="term" value="C:plasma membrane"/>
    <property type="evidence" value="ECO:0007669"/>
    <property type="project" value="UniProtKB-SubCell"/>
</dbReference>
<protein>
    <recommendedName>
        <fullName evidence="3">histidine kinase</fullName>
        <ecNumber evidence="3">2.7.13.3</ecNumber>
    </recommendedName>
</protein>
<dbReference type="GO" id="GO:0005524">
    <property type="term" value="F:ATP binding"/>
    <property type="evidence" value="ECO:0007669"/>
    <property type="project" value="UniProtKB-KW"/>
</dbReference>
<dbReference type="SUPFAM" id="SSF158472">
    <property type="entry name" value="HAMP domain-like"/>
    <property type="match status" value="1"/>
</dbReference>
<evidence type="ECO:0000256" key="6">
    <source>
        <dbReference type="ARBA" id="ARBA00022679"/>
    </source>
</evidence>
<evidence type="ECO:0000259" key="17">
    <source>
        <dbReference type="PROSITE" id="PS50885"/>
    </source>
</evidence>
<comment type="catalytic activity">
    <reaction evidence="1">
        <text>ATP + protein L-histidine = ADP + protein N-phospho-L-histidine.</text>
        <dbReference type="EC" id="2.7.13.3"/>
    </reaction>
</comment>
<dbReference type="PANTHER" id="PTHR34220">
    <property type="entry name" value="SENSOR HISTIDINE KINASE YPDA"/>
    <property type="match status" value="1"/>
</dbReference>
<evidence type="ECO:0000256" key="5">
    <source>
        <dbReference type="ARBA" id="ARBA00022553"/>
    </source>
</evidence>
<keyword evidence="7 15" id="KW-0812">Transmembrane</keyword>
<dbReference type="Proteomes" id="UP000463051">
    <property type="component" value="Unassembled WGS sequence"/>
</dbReference>
<evidence type="ECO:0000256" key="10">
    <source>
        <dbReference type="ARBA" id="ARBA00022840"/>
    </source>
</evidence>
<evidence type="ECO:0000256" key="4">
    <source>
        <dbReference type="ARBA" id="ARBA00022475"/>
    </source>
</evidence>
<keyword evidence="10" id="KW-0067">ATP-binding</keyword>
<dbReference type="CDD" id="cd06225">
    <property type="entry name" value="HAMP"/>
    <property type="match status" value="1"/>
</dbReference>